<dbReference type="GO" id="GO:0000930">
    <property type="term" value="C:gamma-tubulin complex"/>
    <property type="evidence" value="ECO:0007669"/>
    <property type="project" value="TreeGrafter"/>
</dbReference>
<dbReference type="GO" id="GO:0000278">
    <property type="term" value="P:mitotic cell cycle"/>
    <property type="evidence" value="ECO:0007669"/>
    <property type="project" value="TreeGrafter"/>
</dbReference>
<evidence type="ECO:0000259" key="8">
    <source>
        <dbReference type="Pfam" id="PF17681"/>
    </source>
</evidence>
<dbReference type="InterPro" id="IPR042241">
    <property type="entry name" value="GCP_C_sf"/>
</dbReference>
<feature type="compositionally biased region" description="Polar residues" evidence="6">
    <location>
        <begin position="70"/>
        <end position="79"/>
    </location>
</feature>
<evidence type="ECO:0000256" key="3">
    <source>
        <dbReference type="ARBA" id="ARBA00022701"/>
    </source>
</evidence>
<sequence length="873" mass="93824">MVLARIAQDQDAHALLCEPAGGPSTTAAAAAAATHSPDMLESTTPVATQSRYAAGTGGFTPTTQERRSLANLTEQLNTPAASNTSKRTSTSSRFATRDSDAAPLEPASATTPFRTGELHASSETPIRDAGAARPFLTGEHLWQAARPAGAARGNLSQEVSGKKLAAFEAGVQELLLLDDLLYCLQGAGGKFVQAVVPPSDGSGAPVGFELDDGVDPLVRAVAERFLPLCQHRASVLKYAESRQETSMGRVCHALSAALRLILDELDVLVAQLEHQMRCGALTLHKAWFHLAPASEVFAALHAVVMDATRRPQSAATGGGRAGLRGAALLDVLKDKEARASGNAALSGVFRRLHAACLKPYRRMLARWLEEGVVDDPFGEFFVLGDPTQKKESLASDALSAYWSGRWRLKPSAVPRFLRDVAPAVLTAGRYVDALRECGGEPWRRFCDAPSHAANAVSGGGALGLGADAGFDRRNGGSIVEARRAVGAIDMPSAGTMPSSSASDGAPADAEERRCRALVSASFSRAAEALLSAVKTGAAGGGPLLNHLRAIRSTFLLAQGDFLVHFLDQATEELSQPASKVVLSRVQSLLEMSIKSSSCASDVLLDNVSCDLERHGIVTTLLRIYDTSGDRTSDGAATASDTDEFATSTGLELFTLSYDAGWPHSVLLSRRALTKYQLLFRHLFTCKFLERRLCATWRLQQRTRSIQGGSLGVNCSLCAKMLFFIQNYIYYLTFEVFEPNWVRFEKDFAESRTLDALIEKHEAFLDTCMKECLLFKPGILRRLEAAKATCLRFCAGTLRRLAPGPDGAGEEQLDHSHIEAVAQDALFYTANEELAKTFQEQLQSLVGALKSSTLLETNLSHLVHRLAADPEVLL</sequence>
<dbReference type="InterPro" id="IPR040457">
    <property type="entry name" value="GCP_C"/>
</dbReference>
<dbReference type="InterPro" id="IPR007259">
    <property type="entry name" value="GCP"/>
</dbReference>
<evidence type="ECO:0000256" key="5">
    <source>
        <dbReference type="RuleBase" id="RU363050"/>
    </source>
</evidence>
<dbReference type="OrthoDB" id="2192946at2759"/>
<gene>
    <name evidence="9" type="ORF">PPROV_000925400</name>
</gene>
<keyword evidence="10" id="KW-1185">Reference proteome</keyword>
<name>A0A830HUV7_9CHLO</name>
<dbReference type="Proteomes" id="UP000660262">
    <property type="component" value="Unassembled WGS sequence"/>
</dbReference>
<evidence type="ECO:0000256" key="1">
    <source>
        <dbReference type="ARBA" id="ARBA00010337"/>
    </source>
</evidence>
<evidence type="ECO:0000313" key="10">
    <source>
        <dbReference type="Proteomes" id="UP000660262"/>
    </source>
</evidence>
<accession>A0A830HUV7</accession>
<dbReference type="GO" id="GO:0043015">
    <property type="term" value="F:gamma-tubulin binding"/>
    <property type="evidence" value="ECO:0007669"/>
    <property type="project" value="InterPro"/>
</dbReference>
<protein>
    <recommendedName>
        <fullName evidence="5">Gamma-tubulin complex component</fullName>
    </recommendedName>
</protein>
<dbReference type="PANTHER" id="PTHR19302:SF13">
    <property type="entry name" value="GAMMA-TUBULIN COMPLEX COMPONENT 2"/>
    <property type="match status" value="1"/>
</dbReference>
<dbReference type="EMBL" id="BNJQ01000030">
    <property type="protein sequence ID" value="GHP10523.1"/>
    <property type="molecule type" value="Genomic_DNA"/>
</dbReference>
<feature type="compositionally biased region" description="Low complexity" evidence="6">
    <location>
        <begin position="25"/>
        <end position="34"/>
    </location>
</feature>
<evidence type="ECO:0000259" key="7">
    <source>
        <dbReference type="Pfam" id="PF04130"/>
    </source>
</evidence>
<comment type="similarity">
    <text evidence="1 5">Belongs to the TUBGCP family.</text>
</comment>
<feature type="domain" description="Gamma tubulin complex component protein N-terminal" evidence="8">
    <location>
        <begin position="177"/>
        <end position="442"/>
    </location>
</feature>
<dbReference type="GO" id="GO:0007020">
    <property type="term" value="P:microtubule nucleation"/>
    <property type="evidence" value="ECO:0007669"/>
    <property type="project" value="InterPro"/>
</dbReference>
<dbReference type="GO" id="GO:0031122">
    <property type="term" value="P:cytoplasmic microtubule organization"/>
    <property type="evidence" value="ECO:0007669"/>
    <property type="project" value="TreeGrafter"/>
</dbReference>
<dbReference type="GO" id="GO:0051225">
    <property type="term" value="P:spindle assembly"/>
    <property type="evidence" value="ECO:0007669"/>
    <property type="project" value="TreeGrafter"/>
</dbReference>
<dbReference type="Gene3D" id="1.20.120.1900">
    <property type="entry name" value="Gamma-tubulin complex, C-terminal domain"/>
    <property type="match status" value="1"/>
</dbReference>
<feature type="region of interest" description="Disordered" evidence="6">
    <location>
        <begin position="23"/>
        <end position="128"/>
    </location>
</feature>
<dbReference type="InterPro" id="IPR041470">
    <property type="entry name" value="GCP_N"/>
</dbReference>
<evidence type="ECO:0000256" key="2">
    <source>
        <dbReference type="ARBA" id="ARBA00022490"/>
    </source>
</evidence>
<dbReference type="PANTHER" id="PTHR19302">
    <property type="entry name" value="GAMMA TUBULIN COMPLEX PROTEIN"/>
    <property type="match status" value="1"/>
</dbReference>
<dbReference type="GO" id="GO:0051011">
    <property type="term" value="F:microtubule minus-end binding"/>
    <property type="evidence" value="ECO:0007669"/>
    <property type="project" value="TreeGrafter"/>
</dbReference>
<keyword evidence="4 5" id="KW-0206">Cytoskeleton</keyword>
<feature type="domain" description="Gamma tubulin complex component C-terminal" evidence="7">
    <location>
        <begin position="543"/>
        <end position="865"/>
    </location>
</feature>
<dbReference type="GO" id="GO:0051321">
    <property type="term" value="P:meiotic cell cycle"/>
    <property type="evidence" value="ECO:0007669"/>
    <property type="project" value="TreeGrafter"/>
</dbReference>
<proteinExistence type="inferred from homology"/>
<dbReference type="GO" id="GO:0005874">
    <property type="term" value="C:microtubule"/>
    <property type="evidence" value="ECO:0007669"/>
    <property type="project" value="UniProtKB-KW"/>
</dbReference>
<keyword evidence="2 5" id="KW-0963">Cytoplasm</keyword>
<organism evidence="9 10">
    <name type="scientific">Pycnococcus provasolii</name>
    <dbReference type="NCBI Taxonomy" id="41880"/>
    <lineage>
        <taxon>Eukaryota</taxon>
        <taxon>Viridiplantae</taxon>
        <taxon>Chlorophyta</taxon>
        <taxon>Pseudoscourfieldiophyceae</taxon>
        <taxon>Pseudoscourfieldiales</taxon>
        <taxon>Pycnococcaceae</taxon>
        <taxon>Pycnococcus</taxon>
    </lineage>
</organism>
<feature type="compositionally biased region" description="Low complexity" evidence="6">
    <location>
        <begin position="80"/>
        <end position="94"/>
    </location>
</feature>
<keyword evidence="3 5" id="KW-0493">Microtubule</keyword>
<reference evidence="9" key="1">
    <citation type="submission" date="2020-10" db="EMBL/GenBank/DDBJ databases">
        <title>Unveiling of a novel bifunctional photoreceptor, Dualchrome1, isolated from a cosmopolitan green alga.</title>
        <authorList>
            <person name="Suzuki S."/>
            <person name="Kawachi M."/>
        </authorList>
    </citation>
    <scope>NUCLEOTIDE SEQUENCE</scope>
    <source>
        <strain evidence="9">NIES 2893</strain>
    </source>
</reference>
<dbReference type="GO" id="GO:0000922">
    <property type="term" value="C:spindle pole"/>
    <property type="evidence" value="ECO:0007669"/>
    <property type="project" value="InterPro"/>
</dbReference>
<dbReference type="AlphaFoldDB" id="A0A830HUV7"/>
<dbReference type="Pfam" id="PF04130">
    <property type="entry name" value="GCP_C_terminal"/>
    <property type="match status" value="1"/>
</dbReference>
<dbReference type="Pfam" id="PF17681">
    <property type="entry name" value="GCP_N_terminal"/>
    <property type="match status" value="1"/>
</dbReference>
<evidence type="ECO:0000313" key="9">
    <source>
        <dbReference type="EMBL" id="GHP10523.1"/>
    </source>
</evidence>
<evidence type="ECO:0000256" key="4">
    <source>
        <dbReference type="ARBA" id="ARBA00023212"/>
    </source>
</evidence>
<comment type="subcellular location">
    <subcellularLocation>
        <location evidence="5">Cytoplasm</location>
        <location evidence="5">Cytoskeleton</location>
        <location evidence="5">Microtubule organizing center</location>
    </subcellularLocation>
</comment>
<comment type="function">
    <text evidence="5">Component of the gamma-tubulin ring complex (gTuRC) which mediates microtubule nucleation.</text>
</comment>
<feature type="compositionally biased region" description="Polar residues" evidence="6">
    <location>
        <begin position="41"/>
        <end position="51"/>
    </location>
</feature>
<comment type="caution">
    <text evidence="9">The sequence shown here is derived from an EMBL/GenBank/DDBJ whole genome shotgun (WGS) entry which is preliminary data.</text>
</comment>
<evidence type="ECO:0000256" key="6">
    <source>
        <dbReference type="SAM" id="MobiDB-lite"/>
    </source>
</evidence>